<keyword evidence="4" id="KW-1185">Reference proteome</keyword>
<dbReference type="PANTHER" id="PTHR11820:SF112">
    <property type="entry name" value="FUMARYLACETOACETATE HYDROLASE FAMILY PROTEIN (AFU_ORTHOLOGUE AFUA_1G02370)-RELATED"/>
    <property type="match status" value="1"/>
</dbReference>
<dbReference type="RefSeq" id="WP_027193686.1">
    <property type="nucleotide sequence ID" value="NZ_CP017565.2"/>
</dbReference>
<gene>
    <name evidence="3" type="ORF">BJG93_33930</name>
</gene>
<protein>
    <submittedName>
        <fullName evidence="3">Fumarylacetoacetate hydrolase family protein</fullName>
    </submittedName>
</protein>
<dbReference type="GO" id="GO:0016787">
    <property type="term" value="F:hydrolase activity"/>
    <property type="evidence" value="ECO:0007669"/>
    <property type="project" value="UniProtKB-KW"/>
</dbReference>
<dbReference type="GO" id="GO:0046872">
    <property type="term" value="F:metal ion binding"/>
    <property type="evidence" value="ECO:0007669"/>
    <property type="project" value="UniProtKB-KW"/>
</dbReference>
<organism evidence="3 4">
    <name type="scientific">Paraburkholderia sprentiae WSM5005</name>
    <dbReference type="NCBI Taxonomy" id="754502"/>
    <lineage>
        <taxon>Bacteria</taxon>
        <taxon>Pseudomonadati</taxon>
        <taxon>Pseudomonadota</taxon>
        <taxon>Betaproteobacteria</taxon>
        <taxon>Burkholderiales</taxon>
        <taxon>Burkholderiaceae</taxon>
        <taxon>Paraburkholderia</taxon>
    </lineage>
</organism>
<dbReference type="AlphaFoldDB" id="A0A1I9YUI6"/>
<dbReference type="OrthoDB" id="9805307at2"/>
<reference evidence="3" key="1">
    <citation type="submission" date="2016-09" db="EMBL/GenBank/DDBJ databases">
        <title>The Complete Genome of Burkholderia sprentiae wsm5005.</title>
        <authorList>
            <person name="De Meyer S."/>
            <person name="Wang P."/>
            <person name="Terpolilli J."/>
        </authorList>
    </citation>
    <scope>NUCLEOTIDE SEQUENCE [LARGE SCALE GENOMIC DNA]</scope>
    <source>
        <strain evidence="3">WSM5005</strain>
        <plasmid evidence="3">pl2WSM5005</plasmid>
    </source>
</reference>
<accession>A0A1I9YUI6</accession>
<name>A0A1I9YUI6_9BURK</name>
<keyword evidence="3" id="KW-0614">Plasmid</keyword>
<dbReference type="InterPro" id="IPR011234">
    <property type="entry name" value="Fumarylacetoacetase-like_C"/>
</dbReference>
<dbReference type="Pfam" id="PF01557">
    <property type="entry name" value="FAA_hydrolase"/>
    <property type="match status" value="1"/>
</dbReference>
<evidence type="ECO:0000313" key="3">
    <source>
        <dbReference type="EMBL" id="APA90553.1"/>
    </source>
</evidence>
<dbReference type="SUPFAM" id="SSF56529">
    <property type="entry name" value="FAH"/>
    <property type="match status" value="1"/>
</dbReference>
<feature type="domain" description="Fumarylacetoacetase-like C-terminal" evidence="2">
    <location>
        <begin position="63"/>
        <end position="265"/>
    </location>
</feature>
<dbReference type="InterPro" id="IPR036663">
    <property type="entry name" value="Fumarylacetoacetase_C_sf"/>
</dbReference>
<evidence type="ECO:0000313" key="4">
    <source>
        <dbReference type="Proteomes" id="UP000179860"/>
    </source>
</evidence>
<geneLocation type="plasmid" evidence="3 4">
    <name>pl2WSM5005</name>
</geneLocation>
<proteinExistence type="predicted"/>
<dbReference type="Gene3D" id="3.90.850.10">
    <property type="entry name" value="Fumarylacetoacetase-like, C-terminal domain"/>
    <property type="match status" value="1"/>
</dbReference>
<dbReference type="PANTHER" id="PTHR11820">
    <property type="entry name" value="ACYLPYRUVASE"/>
    <property type="match status" value="1"/>
</dbReference>
<dbReference type="EMBL" id="CP017565">
    <property type="protein sequence ID" value="APA90553.1"/>
    <property type="molecule type" value="Genomic_DNA"/>
</dbReference>
<evidence type="ECO:0000256" key="1">
    <source>
        <dbReference type="ARBA" id="ARBA00022723"/>
    </source>
</evidence>
<dbReference type="KEGG" id="pspw:BJG93_33930"/>
<reference evidence="3" key="2">
    <citation type="submission" date="2021-06" db="EMBL/GenBank/DDBJ databases">
        <authorList>
            <person name="Rogers T.H."/>
            <person name="Ramsay J.P."/>
            <person name="Wang P."/>
            <person name="Terpolilli J."/>
        </authorList>
    </citation>
    <scope>NUCLEOTIDE SEQUENCE</scope>
    <source>
        <strain evidence="3">WSM5005</strain>
        <plasmid evidence="3">pl2WSM5005</plasmid>
    </source>
</reference>
<keyword evidence="3" id="KW-0378">Hydrolase</keyword>
<evidence type="ECO:0000259" key="2">
    <source>
        <dbReference type="Pfam" id="PF01557"/>
    </source>
</evidence>
<sequence length="272" mass="29358">MKLICYEDGDALAIGYVDGAEVVRLADRDTFWRTPWASFSAGGGERLPREGLRLRSPLRSDAKVVCIGLNYRSHAIETGSPIPERPVVFSRWAETVICDGDESPTMDTAYDWEAELGVVIGDTLLGATPEAARRAILGYCTFNDLSARTLQLETSQWTLGKNTDRSGPMGPIVTADEAGDPADGWRVTTDVNGERVQDGITSDLIFDVPTLLAYVSRSMTLSAGDLMITGTPSGVGIGMKPPRYLKPGDVVRVEVEGLGAVITPIVERPQAR</sequence>
<dbReference type="Proteomes" id="UP000179860">
    <property type="component" value="Plasmid pl2WSM5005"/>
</dbReference>
<keyword evidence="1" id="KW-0479">Metal-binding</keyword>